<feature type="compositionally biased region" description="Polar residues" evidence="1">
    <location>
        <begin position="598"/>
        <end position="626"/>
    </location>
</feature>
<keyword evidence="3" id="KW-1185">Reference proteome</keyword>
<proteinExistence type="predicted"/>
<dbReference type="EMBL" id="KZ302002">
    <property type="protein sequence ID" value="PFH50512.1"/>
    <property type="molecule type" value="Genomic_DNA"/>
</dbReference>
<evidence type="ECO:0000256" key="1">
    <source>
        <dbReference type="SAM" id="MobiDB-lite"/>
    </source>
</evidence>
<dbReference type="Proteomes" id="UP000242287">
    <property type="component" value="Unassembled WGS sequence"/>
</dbReference>
<organism evidence="2 3">
    <name type="scientific">Amanita thiersii Skay4041</name>
    <dbReference type="NCBI Taxonomy" id="703135"/>
    <lineage>
        <taxon>Eukaryota</taxon>
        <taxon>Fungi</taxon>
        <taxon>Dikarya</taxon>
        <taxon>Basidiomycota</taxon>
        <taxon>Agaricomycotina</taxon>
        <taxon>Agaricomycetes</taxon>
        <taxon>Agaricomycetidae</taxon>
        <taxon>Agaricales</taxon>
        <taxon>Pluteineae</taxon>
        <taxon>Amanitaceae</taxon>
        <taxon>Amanita</taxon>
    </lineage>
</organism>
<feature type="region of interest" description="Disordered" evidence="1">
    <location>
        <begin position="644"/>
        <end position="675"/>
    </location>
</feature>
<gene>
    <name evidence="2" type="ORF">AMATHDRAFT_47835</name>
</gene>
<feature type="region of interest" description="Disordered" evidence="1">
    <location>
        <begin position="188"/>
        <end position="211"/>
    </location>
</feature>
<name>A0A2A9NS60_9AGAR</name>
<evidence type="ECO:0000313" key="2">
    <source>
        <dbReference type="EMBL" id="PFH50512.1"/>
    </source>
</evidence>
<reference evidence="2 3" key="1">
    <citation type="submission" date="2014-02" db="EMBL/GenBank/DDBJ databases">
        <title>Transposable element dynamics among asymbiotic and ectomycorrhizal Amanita fungi.</title>
        <authorList>
            <consortium name="DOE Joint Genome Institute"/>
            <person name="Hess J."/>
            <person name="Skrede I."/>
            <person name="Wolfe B."/>
            <person name="LaButti K."/>
            <person name="Ohm R.A."/>
            <person name="Grigoriev I.V."/>
            <person name="Pringle A."/>
        </authorList>
    </citation>
    <scope>NUCLEOTIDE SEQUENCE [LARGE SCALE GENOMIC DNA]</scope>
    <source>
        <strain evidence="2 3">SKay4041</strain>
    </source>
</reference>
<protein>
    <submittedName>
        <fullName evidence="2">Uncharacterized protein</fullName>
    </submittedName>
</protein>
<accession>A0A2A9NS60</accession>
<evidence type="ECO:0000313" key="3">
    <source>
        <dbReference type="Proteomes" id="UP000242287"/>
    </source>
</evidence>
<sequence>MPFFKSFSLLSLFFKAKRHEAPDVPAETTQPALALRTTSLPNLNELSSRFSEEFPPCFKATMPEAPERCPSSSTSHQIVSPSNVNDLSAHIIEELPLISSSRRIKLNLKTAPAPILVSTCIVSPPPLPEPMEAVVEFLAPITCPSSQQLVPTNVRVKVIELKEGVVVAEGKNTKTKEEVADPNARLYEPGLSGRAKPSNRVSGGADDNNNELRDEASRLKIEIDHLRVGYQALRLEAEKMHICLAKKEQEISELHRFTAAMADVNLHEPVFKSAYRALRSGQAADAALVASIKAASQKKDSPWASIIPAVVGPRPPDLYLQAIRRCVVLENQLSELKKYRSGAENQNIDIRPSKEGLEASGMVKAGEHARRARRACKEPCGIQFDSQALFVPRCNISASAGSADFTSEVKGAVHGNPPQLDISVVSMPANFVDRLVLPDDDSIYTIRPHIPLGTVPQDESFSQQRSSGLVLSANKSTLSTASAVVTQLSASELAFPKLDNVEAFKSQDDVPPQTIALPGQAGKVPIQVMRCNGSPTDSLDTGDSSLGSLLDQFPLPSTGPTTVSRYLQAGNAPDMAAIQRVMPGLQVIFQSTEEEESINSAGKSQTLSKTGITSNPSTSATRQPSHQLPMLTASRVLGPRHAYQGASGVDQKGRSHIPLDKHYRRNPSTKKENNVTPISKCETLCSKSHATSLIKPQTPPTKGIRRPTVSSTLKSAHFQNSVNGPEKRKSTHCPEPHTNMKHALTKIRPQADLAGIAPQPTLPRTTSTPRKMLDHGRKAVKTFAKFIS</sequence>
<dbReference type="STRING" id="703135.A0A2A9NS60"/>
<feature type="compositionally biased region" description="Basic and acidic residues" evidence="1">
    <location>
        <begin position="651"/>
        <end position="661"/>
    </location>
</feature>
<dbReference type="OrthoDB" id="2798624at2759"/>
<dbReference type="AlphaFoldDB" id="A0A2A9NS60"/>
<feature type="region of interest" description="Disordered" evidence="1">
    <location>
        <begin position="596"/>
        <end position="629"/>
    </location>
</feature>